<proteinExistence type="predicted"/>
<evidence type="ECO:0000313" key="2">
    <source>
        <dbReference type="Proteomes" id="UP000269396"/>
    </source>
</evidence>
<dbReference type="AlphaFoldDB" id="A0A183NKW5"/>
<protein>
    <submittedName>
        <fullName evidence="1">Uncharacterized protein</fullName>
    </submittedName>
</protein>
<reference evidence="1 2" key="1">
    <citation type="submission" date="2018-11" db="EMBL/GenBank/DDBJ databases">
        <authorList>
            <consortium name="Pathogen Informatics"/>
        </authorList>
    </citation>
    <scope>NUCLEOTIDE SEQUENCE [LARGE SCALE GENOMIC DNA]</scope>
    <source>
        <strain>Denwood</strain>
        <strain evidence="2">Zambia</strain>
    </source>
</reference>
<name>A0A183NKW5_9TREM</name>
<sequence length="157" mass="17178">MSSLLPTCNIGQLFTNTSTNTRGNILIHSASVNHDNSGINNTFLQTSRFCAPAIPSITSFTDFASYPEIYAQATYHYKDKQNLIFTKPITTTFHTNLSSSCLLTSQICSSSSSSSSSSNMSCAMHADLQTLNNYKESSVITSVNSSCPIVHQQHHRK</sequence>
<gene>
    <name evidence="1" type="ORF">SMTD_LOCUS2751</name>
</gene>
<dbReference type="Proteomes" id="UP000269396">
    <property type="component" value="Unassembled WGS sequence"/>
</dbReference>
<accession>A0A183NKW5</accession>
<evidence type="ECO:0000313" key="1">
    <source>
        <dbReference type="EMBL" id="VDO89306.1"/>
    </source>
</evidence>
<keyword evidence="2" id="KW-1185">Reference proteome</keyword>
<dbReference type="EMBL" id="UZAL01004138">
    <property type="protein sequence ID" value="VDO89306.1"/>
    <property type="molecule type" value="Genomic_DNA"/>
</dbReference>
<organism evidence="1 2">
    <name type="scientific">Schistosoma mattheei</name>
    <dbReference type="NCBI Taxonomy" id="31246"/>
    <lineage>
        <taxon>Eukaryota</taxon>
        <taxon>Metazoa</taxon>
        <taxon>Spiralia</taxon>
        <taxon>Lophotrochozoa</taxon>
        <taxon>Platyhelminthes</taxon>
        <taxon>Trematoda</taxon>
        <taxon>Digenea</taxon>
        <taxon>Strigeidida</taxon>
        <taxon>Schistosomatoidea</taxon>
        <taxon>Schistosomatidae</taxon>
        <taxon>Schistosoma</taxon>
    </lineage>
</organism>